<proteinExistence type="predicted"/>
<evidence type="ECO:0000313" key="5">
    <source>
        <dbReference type="Proteomes" id="UP001198242"/>
    </source>
</evidence>
<comment type="caution">
    <text evidence="4">The sequence shown here is derived from an EMBL/GenBank/DDBJ whole genome shotgun (WGS) entry which is preliminary data.</text>
</comment>
<name>A0AAE3E1T8_9FIRM</name>
<dbReference type="AlphaFoldDB" id="A0AAE3E1T8"/>
<dbReference type="InterPro" id="IPR026906">
    <property type="entry name" value="LRR_5"/>
</dbReference>
<feature type="chain" id="PRO_5042152842" evidence="2">
    <location>
        <begin position="24"/>
        <end position="596"/>
    </location>
</feature>
<feature type="compositionally biased region" description="Polar residues" evidence="1">
    <location>
        <begin position="437"/>
        <end position="475"/>
    </location>
</feature>
<evidence type="ECO:0000256" key="1">
    <source>
        <dbReference type="SAM" id="MobiDB-lite"/>
    </source>
</evidence>
<dbReference type="InterPro" id="IPR032675">
    <property type="entry name" value="LRR_dom_sf"/>
</dbReference>
<dbReference type="Gene3D" id="3.80.10.10">
    <property type="entry name" value="Ribonuclease Inhibitor"/>
    <property type="match status" value="2"/>
</dbReference>
<dbReference type="PANTHER" id="PTHR45661:SF3">
    <property type="entry name" value="IG-LIKE DOMAIN-CONTAINING PROTEIN"/>
    <property type="match status" value="1"/>
</dbReference>
<dbReference type="PANTHER" id="PTHR45661">
    <property type="entry name" value="SURFACE ANTIGEN"/>
    <property type="match status" value="1"/>
</dbReference>
<gene>
    <name evidence="4" type="ORF">LKE05_13930</name>
</gene>
<sequence>MKKIVSIISILAIMMSLCVTSFANDLAEDEEIRGDFIYEKGTNNILAYVGTSDICEIPENSNLLGLNHIKQTHTAIKKLIINKNVNFSILNSSSSLEEIDFKDGITEIPDGIMQECDSLNKIVFPSTLKKIGNNSFSKCPKIENIDLPNNLEYIGEYVFSGLNSLTGDILIPNTVTHMGYKAFSDCGDLDKVHLSNNLTYTPENKNQETACWFDGTNIKEINIPDKMLDKVSCYFDGDNITFNSDMTVNIYNMVRGSAWCEDKYLKGKTNKTIGNDKDFVIVENTLLRYTGNDKNPKVPEGVKSITQDGFSFCDIDTVTLPQSLEKIEKRAFTCTTLKEITIPKNVDTIESWAFYMCPYMEKVTFEGAPKNIEEYPLDGYYINYDHKENVIFKDPNIKLPENFYSNSDEYVLDGFYVLFKEHTGIDLPKVNKKDESVSTAKETLKPTSSVTPTQEPTATVKPSETTSPIVETSAPTAKPKKLTVETGNAVKVKVDSTDVVFPDAQPFVDENGRTQVPIRAVSEMLDCKVDWDDTSKTATITKENGDVVKVTLGSDVLTVNNKSSQMDTTAIIKDDRTFIPVRFVAEALGLEVEWLE</sequence>
<evidence type="ECO:0000256" key="2">
    <source>
        <dbReference type="SAM" id="SignalP"/>
    </source>
</evidence>
<feature type="region of interest" description="Disordered" evidence="1">
    <location>
        <begin position="432"/>
        <end position="476"/>
    </location>
</feature>
<evidence type="ECO:0000259" key="3">
    <source>
        <dbReference type="Pfam" id="PF07833"/>
    </source>
</evidence>
<dbReference type="InterPro" id="IPR053139">
    <property type="entry name" value="Surface_bspA-like"/>
</dbReference>
<protein>
    <submittedName>
        <fullName evidence="4">Leucine-rich repeat protein</fullName>
    </submittedName>
</protein>
<dbReference type="InterPro" id="IPR012854">
    <property type="entry name" value="Cu_amine_oxidase-like_N"/>
</dbReference>
<evidence type="ECO:0000313" key="4">
    <source>
        <dbReference type="EMBL" id="MCC2211879.1"/>
    </source>
</evidence>
<dbReference type="SUPFAM" id="SSF52058">
    <property type="entry name" value="L domain-like"/>
    <property type="match status" value="1"/>
</dbReference>
<dbReference type="EMBL" id="JAJEQM010000037">
    <property type="protein sequence ID" value="MCC2211879.1"/>
    <property type="molecule type" value="Genomic_DNA"/>
</dbReference>
<organism evidence="4 5">
    <name type="scientific">Hominilimicola fabiformis</name>
    <dbReference type="NCBI Taxonomy" id="2885356"/>
    <lineage>
        <taxon>Bacteria</taxon>
        <taxon>Bacillati</taxon>
        <taxon>Bacillota</taxon>
        <taxon>Clostridia</taxon>
        <taxon>Eubacteriales</taxon>
        <taxon>Oscillospiraceae</taxon>
        <taxon>Hominilimicola</taxon>
    </lineage>
</organism>
<dbReference type="Gene3D" id="3.30.457.10">
    <property type="entry name" value="Copper amine oxidase-like, N-terminal domain"/>
    <property type="match status" value="1"/>
</dbReference>
<dbReference type="Pfam" id="PF07833">
    <property type="entry name" value="Cu_amine_oxidN1"/>
    <property type="match status" value="1"/>
</dbReference>
<dbReference type="SUPFAM" id="SSF55383">
    <property type="entry name" value="Copper amine oxidase, domain N"/>
    <property type="match status" value="1"/>
</dbReference>
<feature type="domain" description="Copper amine oxidase-like N-terminal" evidence="3">
    <location>
        <begin position="494"/>
        <end position="594"/>
    </location>
</feature>
<dbReference type="Proteomes" id="UP001198242">
    <property type="component" value="Unassembled WGS sequence"/>
</dbReference>
<keyword evidence="5" id="KW-1185">Reference proteome</keyword>
<keyword evidence="2" id="KW-0732">Signal</keyword>
<accession>A0AAE3E1T8</accession>
<dbReference type="Pfam" id="PF13306">
    <property type="entry name" value="LRR_5"/>
    <property type="match status" value="2"/>
</dbReference>
<dbReference type="RefSeq" id="WP_308457238.1">
    <property type="nucleotide sequence ID" value="NZ_JAJEQM010000037.1"/>
</dbReference>
<reference evidence="4 5" key="1">
    <citation type="submission" date="2021-10" db="EMBL/GenBank/DDBJ databases">
        <title>Anaerobic single-cell dispensing facilitates the cultivation of human gut bacteria.</title>
        <authorList>
            <person name="Afrizal A."/>
        </authorList>
    </citation>
    <scope>NUCLEOTIDE SEQUENCE [LARGE SCALE GENOMIC DNA]</scope>
    <source>
        <strain evidence="4 5">CLA-AA-H232</strain>
    </source>
</reference>
<feature type="signal peptide" evidence="2">
    <location>
        <begin position="1"/>
        <end position="23"/>
    </location>
</feature>
<dbReference type="InterPro" id="IPR036582">
    <property type="entry name" value="Mao_N_sf"/>
</dbReference>